<feature type="domain" description="Reverse transcriptase" evidence="2">
    <location>
        <begin position="695"/>
        <end position="807"/>
    </location>
</feature>
<protein>
    <submittedName>
        <fullName evidence="4">RNA-directed DNA polymerase, eukaryota</fullName>
    </submittedName>
</protein>
<dbReference type="AlphaFoldDB" id="A0A699GLU0"/>
<evidence type="ECO:0000259" key="3">
    <source>
        <dbReference type="Pfam" id="PF13966"/>
    </source>
</evidence>
<dbReference type="CDD" id="cd01650">
    <property type="entry name" value="RT_nLTR_like"/>
    <property type="match status" value="1"/>
</dbReference>
<keyword evidence="4" id="KW-0808">Transferase</keyword>
<proteinExistence type="predicted"/>
<organism evidence="4">
    <name type="scientific">Tanacetum cinerariifolium</name>
    <name type="common">Dalmatian daisy</name>
    <name type="synonym">Chrysanthemum cinerariifolium</name>
    <dbReference type="NCBI Taxonomy" id="118510"/>
    <lineage>
        <taxon>Eukaryota</taxon>
        <taxon>Viridiplantae</taxon>
        <taxon>Streptophyta</taxon>
        <taxon>Embryophyta</taxon>
        <taxon>Tracheophyta</taxon>
        <taxon>Spermatophyta</taxon>
        <taxon>Magnoliopsida</taxon>
        <taxon>eudicotyledons</taxon>
        <taxon>Gunneridae</taxon>
        <taxon>Pentapetalae</taxon>
        <taxon>asterids</taxon>
        <taxon>campanulids</taxon>
        <taxon>Asterales</taxon>
        <taxon>Asteraceae</taxon>
        <taxon>Asteroideae</taxon>
        <taxon>Anthemideae</taxon>
        <taxon>Anthemidinae</taxon>
        <taxon>Tanacetum</taxon>
    </lineage>
</organism>
<dbReference type="GO" id="GO:0003964">
    <property type="term" value="F:RNA-directed DNA polymerase activity"/>
    <property type="evidence" value="ECO:0007669"/>
    <property type="project" value="UniProtKB-KW"/>
</dbReference>
<name>A0A699GLU0_TANCI</name>
<keyword evidence="4" id="KW-0695">RNA-directed DNA polymerase</keyword>
<dbReference type="InterPro" id="IPR026960">
    <property type="entry name" value="RVT-Znf"/>
</dbReference>
<sequence>MDDSFDLDLSLTMEDYHNATITTTTTTTTTKRPKSPSPEEVQVHVFAMPSVVDPLGACTVCMEGFHSSCTNGSFVNVVKGNPPFASYTSFPDSPSLVLDDSYVNNRDLSRHVMGKVKDISFIPNLCTLLTKEGFSETNVTYLGGLWVMIELVNESTRNKLLLHSGVKSWFYVIQLVTHDFVTDERVVWVDIEGVPLNLWSRYMFLKIGKKWGESMDIEENLVSSFARKRLCIKTNWPDNILEKFKITHCGKVYLARAKELFAWTAIFVDCKVPEYILDDDVLHSASNNYVAPQQGGDDLVVDSDVEGVSNTIFDDNLASPVNYVCQSSEKVGEQQSEDLFGLYDLLKKHPKGAINESDPSLSHPLGFTPEASRQVDDPISEGIDTGFVKESSPSVHSKVMNNSEKVHVKEVSKGKSEFRHSHNHKGGSILEVLDDMVRVGQSMGYDMDGLGYKTKKEWVRELNLQHKVNFLALQETKMDRITHMDVKFIWGNSNYQFVSSDSVGNSGGILCIWEATVFKKAYVTVSDNFIAIYETWISNNSKERLGLVFNHSSARAFNRFIEASGLVDVKLKGYSFTWSHTSASKMSKLDRFLVSEGIISLFPSISALCLDRHLFDHRAILLREVFTDFGSTPLCLYHSWFKRDGFDAMVKRAWNSFSHSDSNRLIRFKKASRLEDPEVVKDVFKDHFANRFKQPGQDFRPISLIRCVYKVVTKILANRLAMVITDLVSDTQSAFVSNRQILDGSFILNELIAWCKRKKKQAMIFKVDFAKAIDSVRWDYLLDVLHAFGFGPNWCKWIRESLHISFSRATSAGVFNGIRINDSTVISHLFYADDAIFMREWSDSNMANIVKILRCFFPAQAALHIGCTVMQTPFWYLGVMVSDCMARKSAWFDIVHKLHHRLSKWKVKTLSIGGRLTLLKLVLGATPLYNLSIYKVPIGFNFISHCKKRIGDGRSTRFWYDPWVSVQPLHVMFPRIFALETDKDSMVGSKLGPLSVDVSFQRPVRDGAEHQQWSDLCEILEHVILSSFKDRWTCDLNGDGKFRVKEVRSLLDNIFLPSANVPTIWVKFLPIKINIFAWRARLDRLPTRSNVMRRGVVMDSDLCPMCGTVTEDIFYVLFRCDLTAFIFRKICRWWELDWQALTSFEDWNV</sequence>
<dbReference type="Gene3D" id="3.60.10.10">
    <property type="entry name" value="Endonuclease/exonuclease/phosphatase"/>
    <property type="match status" value="1"/>
</dbReference>
<evidence type="ECO:0000259" key="2">
    <source>
        <dbReference type="Pfam" id="PF00078"/>
    </source>
</evidence>
<dbReference type="Pfam" id="PF00078">
    <property type="entry name" value="RVT_1"/>
    <property type="match status" value="1"/>
</dbReference>
<dbReference type="InterPro" id="IPR000477">
    <property type="entry name" value="RT_dom"/>
</dbReference>
<dbReference type="EMBL" id="BKCJ010000088">
    <property type="protein sequence ID" value="GEU29658.1"/>
    <property type="molecule type" value="Genomic_DNA"/>
</dbReference>
<evidence type="ECO:0000256" key="1">
    <source>
        <dbReference type="SAM" id="MobiDB-lite"/>
    </source>
</evidence>
<evidence type="ECO:0000313" key="4">
    <source>
        <dbReference type="EMBL" id="GEU29658.1"/>
    </source>
</evidence>
<feature type="domain" description="Reverse transcriptase zinc-binding" evidence="3">
    <location>
        <begin position="1060"/>
        <end position="1125"/>
    </location>
</feature>
<gene>
    <name evidence="4" type="ORF">Tci_001636</name>
</gene>
<dbReference type="Pfam" id="PF13966">
    <property type="entry name" value="zf-RVT"/>
    <property type="match status" value="1"/>
</dbReference>
<reference evidence="4" key="1">
    <citation type="journal article" date="2019" name="Sci. Rep.">
        <title>Draft genome of Tanacetum cinerariifolium, the natural source of mosquito coil.</title>
        <authorList>
            <person name="Yamashiro T."/>
            <person name="Shiraishi A."/>
            <person name="Satake H."/>
            <person name="Nakayama K."/>
        </authorList>
    </citation>
    <scope>NUCLEOTIDE SEQUENCE</scope>
</reference>
<dbReference type="PANTHER" id="PTHR33116">
    <property type="entry name" value="REVERSE TRANSCRIPTASE ZINC-BINDING DOMAIN-CONTAINING PROTEIN-RELATED-RELATED"/>
    <property type="match status" value="1"/>
</dbReference>
<comment type="caution">
    <text evidence="4">The sequence shown here is derived from an EMBL/GenBank/DDBJ whole genome shotgun (WGS) entry which is preliminary data.</text>
</comment>
<dbReference type="PANTHER" id="PTHR33116:SF79">
    <property type="entry name" value="REVERSE TRANSCRIPTASE DOMAIN, ZINC FINGER, CCHC-TYPE-RELATED"/>
    <property type="match status" value="1"/>
</dbReference>
<accession>A0A699GLU0</accession>
<feature type="region of interest" description="Disordered" evidence="1">
    <location>
        <begin position="354"/>
        <end position="373"/>
    </location>
</feature>
<keyword evidence="4" id="KW-0548">Nucleotidyltransferase</keyword>
<dbReference type="SUPFAM" id="SSF56219">
    <property type="entry name" value="DNase I-like"/>
    <property type="match status" value="1"/>
</dbReference>
<dbReference type="InterPro" id="IPR036691">
    <property type="entry name" value="Endo/exonu/phosph_ase_sf"/>
</dbReference>